<dbReference type="AlphaFoldDB" id="A0A8T1ZXA9"/>
<dbReference type="OrthoDB" id="1108735at2759"/>
<gene>
    <name evidence="2" type="ORF">ISN44_As10g013230</name>
</gene>
<reference evidence="2 3" key="1">
    <citation type="submission" date="2020-12" db="EMBL/GenBank/DDBJ databases">
        <title>Concerted genomic and epigenomic changes stabilize Arabidopsis allopolyploids.</title>
        <authorList>
            <person name="Chen Z."/>
        </authorList>
    </citation>
    <scope>NUCLEOTIDE SEQUENCE [LARGE SCALE GENOMIC DNA]</scope>
    <source>
        <strain evidence="2">As9502</strain>
        <tissue evidence="2">Leaf</tissue>
    </source>
</reference>
<organism evidence="2 3">
    <name type="scientific">Arabidopsis suecica</name>
    <name type="common">Swedish thale-cress</name>
    <name type="synonym">Cardaminopsis suecica</name>
    <dbReference type="NCBI Taxonomy" id="45249"/>
    <lineage>
        <taxon>Eukaryota</taxon>
        <taxon>Viridiplantae</taxon>
        <taxon>Streptophyta</taxon>
        <taxon>Embryophyta</taxon>
        <taxon>Tracheophyta</taxon>
        <taxon>Spermatophyta</taxon>
        <taxon>Magnoliopsida</taxon>
        <taxon>eudicotyledons</taxon>
        <taxon>Gunneridae</taxon>
        <taxon>Pentapetalae</taxon>
        <taxon>rosids</taxon>
        <taxon>malvids</taxon>
        <taxon>Brassicales</taxon>
        <taxon>Brassicaceae</taxon>
        <taxon>Camelineae</taxon>
        <taxon>Arabidopsis</taxon>
    </lineage>
</organism>
<accession>A0A8T1ZXA9</accession>
<dbReference type="GO" id="GO:0004523">
    <property type="term" value="F:RNA-DNA hybrid ribonuclease activity"/>
    <property type="evidence" value="ECO:0007669"/>
    <property type="project" value="InterPro"/>
</dbReference>
<dbReference type="Proteomes" id="UP000694251">
    <property type="component" value="Chromosome 10"/>
</dbReference>
<keyword evidence="3" id="KW-1185">Reference proteome</keyword>
<dbReference type="InterPro" id="IPR044730">
    <property type="entry name" value="RNase_H-like_dom_plant"/>
</dbReference>
<dbReference type="PANTHER" id="PTHR47723:SF19">
    <property type="entry name" value="POLYNUCLEOTIDYL TRANSFERASE, RIBONUCLEASE H-LIKE SUPERFAMILY PROTEIN"/>
    <property type="match status" value="1"/>
</dbReference>
<dbReference type="InterPro" id="IPR053151">
    <property type="entry name" value="RNase_H-like"/>
</dbReference>
<feature type="non-terminal residue" evidence="2">
    <location>
        <position position="1"/>
    </location>
</feature>
<dbReference type="EMBL" id="JAEFBJ010000010">
    <property type="protein sequence ID" value="KAG7564560.1"/>
    <property type="molecule type" value="Genomic_DNA"/>
</dbReference>
<dbReference type="Pfam" id="PF13456">
    <property type="entry name" value="RVT_3"/>
    <property type="match status" value="1"/>
</dbReference>
<dbReference type="GO" id="GO:0003676">
    <property type="term" value="F:nucleic acid binding"/>
    <property type="evidence" value="ECO:0007669"/>
    <property type="project" value="InterPro"/>
</dbReference>
<dbReference type="InterPro" id="IPR002156">
    <property type="entry name" value="RNaseH_domain"/>
</dbReference>
<dbReference type="CDD" id="cd06222">
    <property type="entry name" value="RNase_H_like"/>
    <property type="match status" value="1"/>
</dbReference>
<comment type="caution">
    <text evidence="2">The sequence shown here is derived from an EMBL/GenBank/DDBJ whole genome shotgun (WGS) entry which is preliminary data.</text>
</comment>
<sequence>KQQCNALESEFQALIISMQNCWSKGYTRVCFEGDNKEVEELLNGNKLNFGMFNWIREVRIWRSRFTDCQFRWCHRSSNVPADLLAKHQIPFNSSFYFHNLVPHVMTNALHSDFSNLII</sequence>
<evidence type="ECO:0000259" key="1">
    <source>
        <dbReference type="Pfam" id="PF13456"/>
    </source>
</evidence>
<evidence type="ECO:0000313" key="2">
    <source>
        <dbReference type="EMBL" id="KAG7564560.1"/>
    </source>
</evidence>
<proteinExistence type="predicted"/>
<name>A0A8T1ZXA9_ARASU</name>
<evidence type="ECO:0000313" key="3">
    <source>
        <dbReference type="Proteomes" id="UP000694251"/>
    </source>
</evidence>
<dbReference type="PANTHER" id="PTHR47723">
    <property type="entry name" value="OS05G0353850 PROTEIN"/>
    <property type="match status" value="1"/>
</dbReference>
<protein>
    <submittedName>
        <fullName evidence="2">Ribonuclease H-like superfamily</fullName>
    </submittedName>
</protein>
<feature type="domain" description="RNase H type-1" evidence="1">
    <location>
        <begin position="5"/>
        <end position="87"/>
    </location>
</feature>